<evidence type="ECO:0000256" key="9">
    <source>
        <dbReference type="HAMAP-Rule" id="MF_00275"/>
    </source>
</evidence>
<dbReference type="RefSeq" id="WP_186919580.1">
    <property type="nucleotide sequence ID" value="NZ_JACOPQ010000009.1"/>
</dbReference>
<evidence type="ECO:0000256" key="1">
    <source>
        <dbReference type="ARBA" id="ARBA00022448"/>
    </source>
</evidence>
<dbReference type="HAMAP" id="MF_00275">
    <property type="entry name" value="KdpA"/>
    <property type="match status" value="1"/>
</dbReference>
<evidence type="ECO:0000256" key="5">
    <source>
        <dbReference type="ARBA" id="ARBA00022958"/>
    </source>
</evidence>
<sequence length="607" mass="63561">MNAYLQYGLYLVILVALAIPLGRYISRAMGGETVFLSPLLRPLERCFYRALHISPEEDMGWKKYAACALLFNLFGFVVLFLILMLQGVLPWNPQGFGGLSWHLAFNTAVSFVTNTNWQTYSGEVALSNLSQAMGLTVQNFVSAACGIAVLFAVIRGLMRVKSKGIGSFWTDLVRAVVYVMLPLCLVVSIALVGLGVPQSLGGSRTVDLLEPFAVDAGGSRIVGAEIDLEHNTVTLDGAVVADAQIITKQALPLYPQASQVAPKQAGTNGGGILGTNSAHPFENPSPLTNLIEMILLLLIPVALCFSFGFSIKDKRQGIAVFLAMFILLVGFLGVAASQEHAATPQLAQNGAVDVIAGDGMPGGNMEGKETRFGIATSSTWAAFTTAASNGSVNSMHDSYTPLGGMVPMLLMMLGEVVFGGVGCGLYGMIGFILLTVFIAGLMVGRTPEYLGKKIEPREMRMAVLLCLATPIAILVGSGAAALLPSTADALNNAGAHGLSEILYNYASAGGNNGSAFAGMGCDTPFLNTSLGLAMLFVRFVPMVAALVIGGSMAAKKRVAAGAGTLSTCNAMFVFLLILIVLIVGALSFFPALSLGPIAEFTQMAGLG</sequence>
<keyword evidence="8 9" id="KW-0472">Membrane</keyword>
<evidence type="ECO:0000313" key="11">
    <source>
        <dbReference type="Proteomes" id="UP000607645"/>
    </source>
</evidence>
<comment type="subcellular location">
    <subcellularLocation>
        <location evidence="9">Cell membrane</location>
        <topology evidence="9">Multi-pass membrane protein</topology>
    </subcellularLocation>
</comment>
<protein>
    <recommendedName>
        <fullName evidence="9">Potassium-transporting ATPase potassium-binding subunit</fullName>
    </recommendedName>
    <alternativeName>
        <fullName evidence="9">ATP phosphohydrolase [potassium-transporting] A chain</fullName>
    </alternativeName>
    <alternativeName>
        <fullName evidence="9">Potassium-binding and translocating subunit A</fullName>
    </alternativeName>
    <alternativeName>
        <fullName evidence="9">Potassium-translocating ATPase A chain</fullName>
    </alternativeName>
</protein>
<keyword evidence="2 9" id="KW-1003">Cell membrane</keyword>
<feature type="transmembrane region" description="Helical" evidence="9">
    <location>
        <begin position="318"/>
        <end position="336"/>
    </location>
</feature>
<evidence type="ECO:0000256" key="6">
    <source>
        <dbReference type="ARBA" id="ARBA00022989"/>
    </source>
</evidence>
<keyword evidence="7 9" id="KW-0406">Ion transport</keyword>
<dbReference type="GO" id="GO:0008556">
    <property type="term" value="F:P-type potassium transmembrane transporter activity"/>
    <property type="evidence" value="ECO:0007669"/>
    <property type="project" value="InterPro"/>
</dbReference>
<name>A0A8J6MD66_9FIRM</name>
<comment type="similarity">
    <text evidence="9">Belongs to the KdpA family.</text>
</comment>
<dbReference type="PIRSF" id="PIRSF001294">
    <property type="entry name" value="K_ATPaseA"/>
    <property type="match status" value="1"/>
</dbReference>
<keyword evidence="4 9" id="KW-0812">Transmembrane</keyword>
<accession>A0A8J6MD66</accession>
<dbReference type="Proteomes" id="UP000607645">
    <property type="component" value="Unassembled WGS sequence"/>
</dbReference>
<gene>
    <name evidence="9 10" type="primary">kdpA</name>
    <name evidence="10" type="ORF">H8S62_12260</name>
</gene>
<feature type="transmembrane region" description="Helical" evidence="9">
    <location>
        <begin position="6"/>
        <end position="25"/>
    </location>
</feature>
<organism evidence="10 11">
    <name type="scientific">Lawsonibacter faecis</name>
    <dbReference type="NCBI Taxonomy" id="2763052"/>
    <lineage>
        <taxon>Bacteria</taxon>
        <taxon>Bacillati</taxon>
        <taxon>Bacillota</taxon>
        <taxon>Clostridia</taxon>
        <taxon>Eubacteriales</taxon>
        <taxon>Oscillospiraceae</taxon>
        <taxon>Lawsonibacter</taxon>
    </lineage>
</organism>
<keyword evidence="5 9" id="KW-0630">Potassium</keyword>
<dbReference type="NCBIfam" id="TIGR00680">
    <property type="entry name" value="kdpA"/>
    <property type="match status" value="1"/>
</dbReference>
<feature type="transmembrane region" description="Helical" evidence="9">
    <location>
        <begin position="570"/>
        <end position="592"/>
    </location>
</feature>
<comment type="subunit">
    <text evidence="9">The system is composed of three essential subunits: KdpA, KdpB and KdpC.</text>
</comment>
<dbReference type="GO" id="GO:0030955">
    <property type="term" value="F:potassium ion binding"/>
    <property type="evidence" value="ECO:0007669"/>
    <property type="project" value="UniProtKB-UniRule"/>
</dbReference>
<evidence type="ECO:0000256" key="3">
    <source>
        <dbReference type="ARBA" id="ARBA00022538"/>
    </source>
</evidence>
<proteinExistence type="inferred from homology"/>
<feature type="transmembrane region" description="Helical" evidence="9">
    <location>
        <begin position="529"/>
        <end position="549"/>
    </location>
</feature>
<feature type="transmembrane region" description="Helical" evidence="9">
    <location>
        <begin position="290"/>
        <end position="311"/>
    </location>
</feature>
<keyword evidence="3 9" id="KW-0633">Potassium transport</keyword>
<feature type="transmembrane region" description="Helical" evidence="9">
    <location>
        <begin position="135"/>
        <end position="154"/>
    </location>
</feature>
<evidence type="ECO:0000313" key="10">
    <source>
        <dbReference type="EMBL" id="MBC5737780.1"/>
    </source>
</evidence>
<comment type="caution">
    <text evidence="10">The sequence shown here is derived from an EMBL/GenBank/DDBJ whole genome shotgun (WGS) entry which is preliminary data.</text>
</comment>
<keyword evidence="11" id="KW-1185">Reference proteome</keyword>
<dbReference type="InterPro" id="IPR004623">
    <property type="entry name" value="KdpA"/>
</dbReference>
<comment type="function">
    <text evidence="9">Part of the high-affinity ATP-driven potassium transport (or Kdp) system, which catalyzes the hydrolysis of ATP coupled with the electrogenic transport of potassium into the cytoplasm. This subunit binds the extracellular potassium ions and delivers the ions to the membrane domain of KdpB through an intramembrane tunnel.</text>
</comment>
<feature type="transmembrane region" description="Helical" evidence="9">
    <location>
        <begin position="64"/>
        <end position="89"/>
    </location>
</feature>
<dbReference type="GO" id="GO:0005886">
    <property type="term" value="C:plasma membrane"/>
    <property type="evidence" value="ECO:0007669"/>
    <property type="project" value="UniProtKB-SubCell"/>
</dbReference>
<feature type="transmembrane region" description="Helical" evidence="9">
    <location>
        <begin position="416"/>
        <end position="441"/>
    </location>
</feature>
<feature type="transmembrane region" description="Helical" evidence="9">
    <location>
        <begin position="175"/>
        <end position="196"/>
    </location>
</feature>
<feature type="transmembrane region" description="Helical" evidence="9">
    <location>
        <begin position="462"/>
        <end position="483"/>
    </location>
</feature>
<evidence type="ECO:0000256" key="2">
    <source>
        <dbReference type="ARBA" id="ARBA00022475"/>
    </source>
</evidence>
<dbReference type="PANTHER" id="PTHR30607">
    <property type="entry name" value="POTASSIUM-TRANSPORTING ATPASE A CHAIN"/>
    <property type="match status" value="1"/>
</dbReference>
<evidence type="ECO:0000256" key="7">
    <source>
        <dbReference type="ARBA" id="ARBA00023065"/>
    </source>
</evidence>
<keyword evidence="1 9" id="KW-0813">Transport</keyword>
<evidence type="ECO:0000256" key="4">
    <source>
        <dbReference type="ARBA" id="ARBA00022692"/>
    </source>
</evidence>
<dbReference type="EMBL" id="JACOPQ010000009">
    <property type="protein sequence ID" value="MBC5737780.1"/>
    <property type="molecule type" value="Genomic_DNA"/>
</dbReference>
<evidence type="ECO:0000256" key="8">
    <source>
        <dbReference type="ARBA" id="ARBA00023136"/>
    </source>
</evidence>
<keyword evidence="6 9" id="KW-1133">Transmembrane helix</keyword>
<dbReference type="AlphaFoldDB" id="A0A8J6MD66"/>
<dbReference type="Pfam" id="PF03814">
    <property type="entry name" value="KdpA"/>
    <property type="match status" value="1"/>
</dbReference>
<reference evidence="10" key="1">
    <citation type="submission" date="2020-08" db="EMBL/GenBank/DDBJ databases">
        <title>Genome public.</title>
        <authorList>
            <person name="Liu C."/>
            <person name="Sun Q."/>
        </authorList>
    </citation>
    <scope>NUCLEOTIDE SEQUENCE</scope>
    <source>
        <strain evidence="10">NSJ-52</strain>
    </source>
</reference>
<dbReference type="PANTHER" id="PTHR30607:SF2">
    <property type="entry name" value="POTASSIUM-TRANSPORTING ATPASE POTASSIUM-BINDING SUBUNIT"/>
    <property type="match status" value="1"/>
</dbReference>